<dbReference type="RefSeq" id="WP_166523073.1">
    <property type="nucleotide sequence ID" value="NZ_JAAABI010000002.1"/>
</dbReference>
<evidence type="ECO:0000259" key="5">
    <source>
        <dbReference type="PROSITE" id="PS51123"/>
    </source>
</evidence>
<dbReference type="PANTHER" id="PTHR30329">
    <property type="entry name" value="STATOR ELEMENT OF FLAGELLAR MOTOR COMPLEX"/>
    <property type="match status" value="1"/>
</dbReference>
<dbReference type="Pfam" id="PF07676">
    <property type="entry name" value="PD40"/>
    <property type="match status" value="2"/>
</dbReference>
<evidence type="ECO:0000256" key="4">
    <source>
        <dbReference type="PROSITE-ProRule" id="PRU00473"/>
    </source>
</evidence>
<dbReference type="Pfam" id="PF13620">
    <property type="entry name" value="CarboxypepD_reg"/>
    <property type="match status" value="1"/>
</dbReference>
<dbReference type="Gene3D" id="2.120.10.30">
    <property type="entry name" value="TolB, C-terminal domain"/>
    <property type="match status" value="1"/>
</dbReference>
<dbReference type="SUPFAM" id="SSF82171">
    <property type="entry name" value="DPP6 N-terminal domain-like"/>
    <property type="match status" value="1"/>
</dbReference>
<dbReference type="PANTHER" id="PTHR30329:SF21">
    <property type="entry name" value="LIPOPROTEIN YIAD-RELATED"/>
    <property type="match status" value="1"/>
</dbReference>
<dbReference type="Gene3D" id="2.60.40.1120">
    <property type="entry name" value="Carboxypeptidase-like, regulatory domain"/>
    <property type="match status" value="1"/>
</dbReference>
<evidence type="ECO:0000313" key="6">
    <source>
        <dbReference type="EMBL" id="NAY91664.1"/>
    </source>
</evidence>
<feature type="domain" description="OmpA-like" evidence="5">
    <location>
        <begin position="561"/>
        <end position="683"/>
    </location>
</feature>
<accession>A0A964TCD2</accession>
<dbReference type="PROSITE" id="PS51123">
    <property type="entry name" value="OMPA_2"/>
    <property type="match status" value="1"/>
</dbReference>
<dbReference type="InterPro" id="IPR006665">
    <property type="entry name" value="OmpA-like"/>
</dbReference>
<keyword evidence="3" id="KW-0998">Cell outer membrane</keyword>
<keyword evidence="7" id="KW-1185">Reference proteome</keyword>
<dbReference type="Gene3D" id="1.25.40.10">
    <property type="entry name" value="Tetratricopeptide repeat domain"/>
    <property type="match status" value="1"/>
</dbReference>
<organism evidence="6 7">
    <name type="scientific">Flagellimonas ochracea</name>
    <dbReference type="NCBI Taxonomy" id="2696472"/>
    <lineage>
        <taxon>Bacteria</taxon>
        <taxon>Pseudomonadati</taxon>
        <taxon>Bacteroidota</taxon>
        <taxon>Flavobacteriia</taxon>
        <taxon>Flavobacteriales</taxon>
        <taxon>Flavobacteriaceae</taxon>
        <taxon>Flagellimonas</taxon>
    </lineage>
</organism>
<gene>
    <name evidence="6" type="ORF">GTQ34_07020</name>
</gene>
<dbReference type="InterPro" id="IPR008969">
    <property type="entry name" value="CarboxyPept-like_regulatory"/>
</dbReference>
<protein>
    <submittedName>
        <fullName evidence="6">OmpA family protein</fullName>
    </submittedName>
</protein>
<name>A0A964TCD2_9FLAO</name>
<comment type="caution">
    <text evidence="6">The sequence shown here is derived from an EMBL/GenBank/DDBJ whole genome shotgun (WGS) entry which is preliminary data.</text>
</comment>
<dbReference type="InterPro" id="IPR011990">
    <property type="entry name" value="TPR-like_helical_dom_sf"/>
</dbReference>
<reference evidence="6" key="1">
    <citation type="submission" date="2020-01" db="EMBL/GenBank/DDBJ databases">
        <title>Muricauda ochracea sp. nov., isolated from a tidal flat of Garorim bay in Korea.</title>
        <authorList>
            <person name="Kim D."/>
            <person name="Yoo Y."/>
            <person name="Kim J.-J."/>
        </authorList>
    </citation>
    <scope>NUCLEOTIDE SEQUENCE</scope>
    <source>
        <strain evidence="6">JGD-17</strain>
    </source>
</reference>
<dbReference type="PRINTS" id="PR01021">
    <property type="entry name" value="OMPADOMAIN"/>
</dbReference>
<evidence type="ECO:0000313" key="7">
    <source>
        <dbReference type="Proteomes" id="UP000667650"/>
    </source>
</evidence>
<evidence type="ECO:0000256" key="1">
    <source>
        <dbReference type="ARBA" id="ARBA00004442"/>
    </source>
</evidence>
<sequence length="683" mass="78569">MKQLVLFFFLLCALGIRSQEIALVDTNDMAIDILKKSKDSTKDTVYSDKLEHLGRRKLQQYLRKKGVTTKLIERGNEYFDKMWYAEAARIYDIVLEQSDVPHTYQLLSKAGDSHYYSGNMEKSYKWYHQLYELYKTEISADKFFRYAHVLKGTGRYRRAAKLTELFNGANQGAFGEREEINTWKGPALVEIKNMAINSQYSDFSPMFHKDSSVVYASAKDSSFITTRKYRWTNQPFLDLYVARANEESEQLTHPKKFSKNINTKYHEASVAFSPDQKTIYFTRNNYKKKLKRGKNGINHLKIYRSRYIDGAWEEAVEVPFNSEDYSTGHPSISPDGKKLYFVSDRPGGYGQTDIYMVDVLEDGQFSEPENLGRTVNTDKKEMFPYITDNALYFSSDRNMGMGGLDIYKADHVDGIFGVGINLGEPINSNRDDFSYIVDARGEKGYFASNRKGGKGDDDIYSFKYLENLNAISGHVSDEKTGDTIPDALVQLFNKDQVQIAEVRTSKDGSFKFEKLKPRTGYVVKTFKKGYFDAVQNVDTQNNINVEISPSLMPLKEIIKEDKGVLKLETETIYFDFDRFYIKPEAAKELNKLVAVMREYEDIVIKIESHTDAIGRKTYNKYLSDKRAKSTRDYIIAQGIDPSRIQSAIGYGEERLLNDCSDGIRCGRSQHQENRRSEFIIVSQ</sequence>
<keyword evidence="2 4" id="KW-0472">Membrane</keyword>
<dbReference type="Pfam" id="PF00691">
    <property type="entry name" value="OmpA"/>
    <property type="match status" value="1"/>
</dbReference>
<dbReference type="InterPro" id="IPR011042">
    <property type="entry name" value="6-blade_b-propeller_TolB-like"/>
</dbReference>
<evidence type="ECO:0000256" key="2">
    <source>
        <dbReference type="ARBA" id="ARBA00023136"/>
    </source>
</evidence>
<dbReference type="EMBL" id="JAAABI010000002">
    <property type="protein sequence ID" value="NAY91664.1"/>
    <property type="molecule type" value="Genomic_DNA"/>
</dbReference>
<dbReference type="Proteomes" id="UP000667650">
    <property type="component" value="Unassembled WGS sequence"/>
</dbReference>
<dbReference type="CDD" id="cd07185">
    <property type="entry name" value="OmpA_C-like"/>
    <property type="match status" value="1"/>
</dbReference>
<dbReference type="InterPro" id="IPR006664">
    <property type="entry name" value="OMP_bac"/>
</dbReference>
<dbReference type="GO" id="GO:0009279">
    <property type="term" value="C:cell outer membrane"/>
    <property type="evidence" value="ECO:0007669"/>
    <property type="project" value="UniProtKB-SubCell"/>
</dbReference>
<dbReference type="AlphaFoldDB" id="A0A964TCD2"/>
<dbReference type="SUPFAM" id="SSF49464">
    <property type="entry name" value="Carboxypeptidase regulatory domain-like"/>
    <property type="match status" value="1"/>
</dbReference>
<evidence type="ECO:0000256" key="3">
    <source>
        <dbReference type="ARBA" id="ARBA00023237"/>
    </source>
</evidence>
<dbReference type="InterPro" id="IPR036737">
    <property type="entry name" value="OmpA-like_sf"/>
</dbReference>
<comment type="subcellular location">
    <subcellularLocation>
        <location evidence="1">Cell outer membrane</location>
    </subcellularLocation>
</comment>
<proteinExistence type="predicted"/>
<dbReference type="InterPro" id="IPR011659">
    <property type="entry name" value="WD40"/>
</dbReference>
<dbReference type="SUPFAM" id="SSF48452">
    <property type="entry name" value="TPR-like"/>
    <property type="match status" value="1"/>
</dbReference>
<dbReference type="InterPro" id="IPR050330">
    <property type="entry name" value="Bact_OuterMem_StrucFunc"/>
</dbReference>
<dbReference type="SUPFAM" id="SSF103088">
    <property type="entry name" value="OmpA-like"/>
    <property type="match status" value="1"/>
</dbReference>
<dbReference type="Gene3D" id="3.30.1330.60">
    <property type="entry name" value="OmpA-like domain"/>
    <property type="match status" value="1"/>
</dbReference>